<name>A0A8H5WBP4_FUSHE</name>
<dbReference type="OrthoDB" id="3231000at2759"/>
<evidence type="ECO:0000256" key="3">
    <source>
        <dbReference type="ARBA" id="ARBA00022989"/>
    </source>
</evidence>
<accession>A0A8H5WBP4</accession>
<dbReference type="InterPro" id="IPR002523">
    <property type="entry name" value="MgTranspt_CorA/ZnTranspt_ZntB"/>
</dbReference>
<keyword evidence="3 6" id="KW-1133">Transmembrane helix</keyword>
<dbReference type="Pfam" id="PF01544">
    <property type="entry name" value="CorA"/>
    <property type="match status" value="1"/>
</dbReference>
<evidence type="ECO:0000256" key="5">
    <source>
        <dbReference type="SAM" id="MobiDB-lite"/>
    </source>
</evidence>
<evidence type="ECO:0000256" key="2">
    <source>
        <dbReference type="ARBA" id="ARBA00022692"/>
    </source>
</evidence>
<evidence type="ECO:0000313" key="7">
    <source>
        <dbReference type="EMBL" id="KAF5656552.1"/>
    </source>
</evidence>
<feature type="transmembrane region" description="Helical" evidence="6">
    <location>
        <begin position="541"/>
        <end position="559"/>
    </location>
</feature>
<protein>
    <submittedName>
        <fullName evidence="7">Uncharacterized protein</fullName>
    </submittedName>
</protein>
<reference evidence="7 8" key="1">
    <citation type="submission" date="2020-05" db="EMBL/GenBank/DDBJ databases">
        <title>Identification and distribution of gene clusters putatively required for synthesis of sphingolipid metabolism inhibitors in phylogenetically diverse species of the filamentous fungus Fusarium.</title>
        <authorList>
            <person name="Kim H.-S."/>
            <person name="Busman M."/>
            <person name="Brown D.W."/>
            <person name="Divon H."/>
            <person name="Uhlig S."/>
            <person name="Proctor R.H."/>
        </authorList>
    </citation>
    <scope>NUCLEOTIDE SEQUENCE [LARGE SCALE GENOMIC DNA]</scope>
    <source>
        <strain evidence="7 8">NRRL 20693</strain>
    </source>
</reference>
<sequence length="592" mass="66731">MRGELAHPIVMLSTLSTFVLRKDGRSIFSGLHYEALSGLLDKLSHPARPQPDDQPTDFNFAVLHELPTLTGAKRLIKSLSTLGEMEESLRITQGNKILFLRGYPMTEWLSRIGSSLGVDYEFFFQHLANPTQLNLSDMFCLPPISVIRTGTIQLTFTSIGTWDNHKSGTSLDAAHTMLAKDMKIYTDDMNKGRGIKPCDSIVRTFSLYDLKHFAIEQQVTIKLLQLQGYWIVIVWSDCGNSLGQSHHGPWKRIRDTHAGEVRFLSWPLNSTNREMRHIIKCTQEESDEAAEKVTDIPLDPLAQRLSLLCQELGQNEDSTEATASSTSPFHALNTIFQLLAVSEYQFLNLMEEKTKTFGQSARQGIGAIQNVKKQVDVHLERLEDVIDIIKAQGGRGWSLISQQPSSNASRHSDEHGETQIQRRETSLSTNYQPHHQRDDPGQSKSKKRSAVARAEDAAFCLERTFQKLIRRAQAVSSGCQDEMERLSNESVVREAQRGKEQAEAVAKVTFIAAVFVPLSFTTSIFGMDLQQLNGSGSDIRTWIYVVVPVMLVSVVAWAFNGERVDKVWQYMKSWLESQDISVDQEQERKESV</sequence>
<evidence type="ECO:0000256" key="4">
    <source>
        <dbReference type="ARBA" id="ARBA00023136"/>
    </source>
</evidence>
<feature type="transmembrane region" description="Helical" evidence="6">
    <location>
        <begin position="508"/>
        <end position="529"/>
    </location>
</feature>
<dbReference type="GO" id="GO:0046873">
    <property type="term" value="F:metal ion transmembrane transporter activity"/>
    <property type="evidence" value="ECO:0007669"/>
    <property type="project" value="InterPro"/>
</dbReference>
<dbReference type="Gene3D" id="1.20.58.340">
    <property type="entry name" value="Magnesium transport protein CorA, transmembrane region"/>
    <property type="match status" value="1"/>
</dbReference>
<organism evidence="7 8">
    <name type="scientific">Fusarium heterosporum</name>
    <dbReference type="NCBI Taxonomy" id="42747"/>
    <lineage>
        <taxon>Eukaryota</taxon>
        <taxon>Fungi</taxon>
        <taxon>Dikarya</taxon>
        <taxon>Ascomycota</taxon>
        <taxon>Pezizomycotina</taxon>
        <taxon>Sordariomycetes</taxon>
        <taxon>Hypocreomycetidae</taxon>
        <taxon>Hypocreales</taxon>
        <taxon>Nectriaceae</taxon>
        <taxon>Fusarium</taxon>
        <taxon>Fusarium heterosporum species complex</taxon>
    </lineage>
</organism>
<dbReference type="InterPro" id="IPR045863">
    <property type="entry name" value="CorA_TM1_TM2"/>
</dbReference>
<keyword evidence="8" id="KW-1185">Reference proteome</keyword>
<feature type="compositionally biased region" description="Basic and acidic residues" evidence="5">
    <location>
        <begin position="410"/>
        <end position="425"/>
    </location>
</feature>
<feature type="compositionally biased region" description="Polar residues" evidence="5">
    <location>
        <begin position="399"/>
        <end position="409"/>
    </location>
</feature>
<comment type="subcellular location">
    <subcellularLocation>
        <location evidence="1">Membrane</location>
        <topology evidence="1">Multi-pass membrane protein</topology>
    </subcellularLocation>
</comment>
<feature type="region of interest" description="Disordered" evidence="5">
    <location>
        <begin position="399"/>
        <end position="449"/>
    </location>
</feature>
<gene>
    <name evidence="7" type="ORF">FHETE_10952</name>
</gene>
<evidence type="ECO:0000313" key="8">
    <source>
        <dbReference type="Proteomes" id="UP000567885"/>
    </source>
</evidence>
<comment type="caution">
    <text evidence="7">The sequence shown here is derived from an EMBL/GenBank/DDBJ whole genome shotgun (WGS) entry which is preliminary data.</text>
</comment>
<dbReference type="GO" id="GO:0016020">
    <property type="term" value="C:membrane"/>
    <property type="evidence" value="ECO:0007669"/>
    <property type="project" value="UniProtKB-SubCell"/>
</dbReference>
<keyword evidence="4 6" id="KW-0472">Membrane</keyword>
<evidence type="ECO:0000256" key="1">
    <source>
        <dbReference type="ARBA" id="ARBA00004141"/>
    </source>
</evidence>
<proteinExistence type="predicted"/>
<keyword evidence="2 6" id="KW-0812">Transmembrane</keyword>
<dbReference type="EMBL" id="JAAGWQ010000347">
    <property type="protein sequence ID" value="KAF5656552.1"/>
    <property type="molecule type" value="Genomic_DNA"/>
</dbReference>
<dbReference type="SUPFAM" id="SSF144083">
    <property type="entry name" value="Magnesium transport protein CorA, transmembrane region"/>
    <property type="match status" value="1"/>
</dbReference>
<dbReference type="Proteomes" id="UP000567885">
    <property type="component" value="Unassembled WGS sequence"/>
</dbReference>
<evidence type="ECO:0000256" key="6">
    <source>
        <dbReference type="SAM" id="Phobius"/>
    </source>
</evidence>
<dbReference type="AlphaFoldDB" id="A0A8H5WBP4"/>